<dbReference type="AlphaFoldDB" id="X1EMV3"/>
<name>X1EMV3_9ZZZZ</name>
<dbReference type="GO" id="GO:0005840">
    <property type="term" value="C:ribosome"/>
    <property type="evidence" value="ECO:0007669"/>
    <property type="project" value="InterPro"/>
</dbReference>
<gene>
    <name evidence="1" type="ORF">S01H4_53594</name>
</gene>
<comment type="caution">
    <text evidence="1">The sequence shown here is derived from an EMBL/GenBank/DDBJ whole genome shotgun (WGS) entry which is preliminary data.</text>
</comment>
<dbReference type="Gene3D" id="3.90.1180.10">
    <property type="entry name" value="Ribosomal protein L13"/>
    <property type="match status" value="1"/>
</dbReference>
<sequence>KCYIGIPKEFEGNKFETIKEAEKQPVNFMTVEELSRYLGAKV</sequence>
<dbReference type="GO" id="GO:0003735">
    <property type="term" value="F:structural constituent of ribosome"/>
    <property type="evidence" value="ECO:0007669"/>
    <property type="project" value="InterPro"/>
</dbReference>
<organism evidence="1">
    <name type="scientific">marine sediment metagenome</name>
    <dbReference type="NCBI Taxonomy" id="412755"/>
    <lineage>
        <taxon>unclassified sequences</taxon>
        <taxon>metagenomes</taxon>
        <taxon>ecological metagenomes</taxon>
    </lineage>
</organism>
<protein>
    <submittedName>
        <fullName evidence="1">Uncharacterized protein</fullName>
    </submittedName>
</protein>
<evidence type="ECO:0000313" key="1">
    <source>
        <dbReference type="EMBL" id="GAH18444.1"/>
    </source>
</evidence>
<dbReference type="GO" id="GO:0006412">
    <property type="term" value="P:translation"/>
    <property type="evidence" value="ECO:0007669"/>
    <property type="project" value="InterPro"/>
</dbReference>
<dbReference type="EMBL" id="BART01030759">
    <property type="protein sequence ID" value="GAH18444.1"/>
    <property type="molecule type" value="Genomic_DNA"/>
</dbReference>
<accession>X1EMV3</accession>
<feature type="non-terminal residue" evidence="1">
    <location>
        <position position="1"/>
    </location>
</feature>
<proteinExistence type="predicted"/>
<dbReference type="InterPro" id="IPR036899">
    <property type="entry name" value="Ribosomal_uL13_sf"/>
</dbReference>
<reference evidence="1" key="1">
    <citation type="journal article" date="2014" name="Front. Microbiol.">
        <title>High frequency of phylogenetically diverse reductive dehalogenase-homologous genes in deep subseafloor sedimentary metagenomes.</title>
        <authorList>
            <person name="Kawai M."/>
            <person name="Futagami T."/>
            <person name="Toyoda A."/>
            <person name="Takaki Y."/>
            <person name="Nishi S."/>
            <person name="Hori S."/>
            <person name="Arai W."/>
            <person name="Tsubouchi T."/>
            <person name="Morono Y."/>
            <person name="Uchiyama I."/>
            <person name="Ito T."/>
            <person name="Fujiyama A."/>
            <person name="Inagaki F."/>
            <person name="Takami H."/>
        </authorList>
    </citation>
    <scope>NUCLEOTIDE SEQUENCE</scope>
    <source>
        <strain evidence="1">Expedition CK06-06</strain>
    </source>
</reference>